<evidence type="ECO:0000313" key="10">
    <source>
        <dbReference type="Ensembl" id="ENSLLEP00000045112.1"/>
    </source>
</evidence>
<dbReference type="PROSITE" id="PS51905">
    <property type="entry name" value="ZF_UBZ1"/>
    <property type="match status" value="1"/>
</dbReference>
<dbReference type="PANTHER" id="PTHR15249:SF0">
    <property type="entry name" value="TRAF FAMILY MEMBER-ASSOCIATED NF-KAPPA-B ACTIVATOR"/>
    <property type="match status" value="1"/>
</dbReference>
<evidence type="ECO:0000256" key="5">
    <source>
        <dbReference type="ARBA" id="ARBA00023054"/>
    </source>
</evidence>
<keyword evidence="1" id="KW-0597">Phosphoprotein</keyword>
<feature type="compositionally biased region" description="Polar residues" evidence="8">
    <location>
        <begin position="262"/>
        <end position="271"/>
    </location>
</feature>
<dbReference type="Proteomes" id="UP000694569">
    <property type="component" value="Unplaced"/>
</dbReference>
<organism evidence="10 11">
    <name type="scientific">Leptobrachium leishanense</name>
    <name type="common">Leishan spiny toad</name>
    <dbReference type="NCBI Taxonomy" id="445787"/>
    <lineage>
        <taxon>Eukaryota</taxon>
        <taxon>Metazoa</taxon>
        <taxon>Chordata</taxon>
        <taxon>Craniata</taxon>
        <taxon>Vertebrata</taxon>
        <taxon>Euteleostomi</taxon>
        <taxon>Amphibia</taxon>
        <taxon>Batrachia</taxon>
        <taxon>Anura</taxon>
        <taxon>Pelobatoidea</taxon>
        <taxon>Megophryidae</taxon>
        <taxon>Leptobrachium</taxon>
    </lineage>
</organism>
<accession>A0A8C5R3G6</accession>
<feature type="domain" description="UBZ1-type" evidence="9">
    <location>
        <begin position="454"/>
        <end position="481"/>
    </location>
</feature>
<evidence type="ECO:0000256" key="2">
    <source>
        <dbReference type="ARBA" id="ARBA00022723"/>
    </source>
</evidence>
<evidence type="ECO:0000256" key="8">
    <source>
        <dbReference type="SAM" id="MobiDB-lite"/>
    </source>
</evidence>
<sequence>MEKNIGEQLNKAYDAYRNVCMEKERIKKEMNLKIESYEQEIHDQSQQITKLKNYIDLIVQQPANAAAAACLGPPPSPKPDNPEGWKNVNLSNIPYEQLRSELDVCLLQKMKYKEQLESEQLKSKKLEDEQKKLQPLLFQQNEEIRVLKNRLKLSNEREKQVYKAAPVIEKEVRNKQIAHDPVAVGSLPDGHERLGAEKIFRELKDEFSQIYKLTREQSIRLNRIFRPNENTAEAPMQFSMPVQCTEEPNEEVNGIQKPKGQSGKSSLTSITPRGLAPDDEVTVSVESLSNLSVKFPPNGDDCDFLQSAPENDPILKPPVPNNHRPPSNFHKKPLLPVHFAGAHGVSSDTERLQGAASNLESFKHLNIGNDIGRNTLSSYLSSEGDNSPTPCLPLNSPTRRYINNLFNQDIPKEIEPINDGRPVRGPQQAIWKPFQHEENDLLSPGSENWDRTTSAVCEFCQAVFPPSSATGGDFLRHLNSHFFGQS</sequence>
<keyword evidence="3 6" id="KW-0863">Zinc-finger</keyword>
<evidence type="ECO:0000256" key="4">
    <source>
        <dbReference type="ARBA" id="ARBA00022833"/>
    </source>
</evidence>
<dbReference type="GeneTree" id="ENSGT00390000008712"/>
<dbReference type="InterPro" id="IPR039669">
    <property type="entry name" value="TANK"/>
</dbReference>
<dbReference type="OrthoDB" id="9937252at2759"/>
<keyword evidence="4" id="KW-0862">Zinc</keyword>
<reference evidence="10" key="1">
    <citation type="submission" date="2025-08" db="UniProtKB">
        <authorList>
            <consortium name="Ensembl"/>
        </authorList>
    </citation>
    <scope>IDENTIFICATION</scope>
</reference>
<dbReference type="PANTHER" id="PTHR15249">
    <property type="entry name" value="TRAF FAMILY MEMBER-ASSOCIATED NF-KAPPA-B ACTIVATOR"/>
    <property type="match status" value="1"/>
</dbReference>
<dbReference type="GO" id="GO:0008270">
    <property type="term" value="F:zinc ion binding"/>
    <property type="evidence" value="ECO:0007669"/>
    <property type="project" value="UniProtKB-KW"/>
</dbReference>
<protein>
    <submittedName>
        <fullName evidence="10">TRAF family member associated NFKB activator</fullName>
    </submittedName>
</protein>
<keyword evidence="11" id="KW-1185">Reference proteome</keyword>
<name>A0A8C5R3G6_9ANUR</name>
<evidence type="ECO:0000313" key="11">
    <source>
        <dbReference type="Proteomes" id="UP000694569"/>
    </source>
</evidence>
<keyword evidence="2" id="KW-0479">Metal-binding</keyword>
<reference evidence="10" key="2">
    <citation type="submission" date="2025-09" db="UniProtKB">
        <authorList>
            <consortium name="Ensembl"/>
        </authorList>
    </citation>
    <scope>IDENTIFICATION</scope>
</reference>
<proteinExistence type="predicted"/>
<dbReference type="AlphaFoldDB" id="A0A8C5R3G6"/>
<gene>
    <name evidence="10" type="primary">TANK</name>
</gene>
<dbReference type="GO" id="GO:0043124">
    <property type="term" value="P:negative regulation of canonical NF-kappaB signal transduction"/>
    <property type="evidence" value="ECO:0007669"/>
    <property type="project" value="InterPro"/>
</dbReference>
<feature type="coiled-coil region" evidence="7">
    <location>
        <begin position="20"/>
        <end position="54"/>
    </location>
</feature>
<evidence type="ECO:0000256" key="1">
    <source>
        <dbReference type="ARBA" id="ARBA00022553"/>
    </source>
</evidence>
<evidence type="ECO:0000256" key="7">
    <source>
        <dbReference type="SAM" id="Coils"/>
    </source>
</evidence>
<dbReference type="Pfam" id="PF12845">
    <property type="entry name" value="TBD"/>
    <property type="match status" value="1"/>
</dbReference>
<evidence type="ECO:0000256" key="3">
    <source>
        <dbReference type="ARBA" id="ARBA00022771"/>
    </source>
</evidence>
<dbReference type="Ensembl" id="ENSLLET00000046909.1">
    <property type="protein sequence ID" value="ENSLLEP00000045112.1"/>
    <property type="gene ID" value="ENSLLEG00000028622.1"/>
</dbReference>
<dbReference type="InterPro" id="IPR024581">
    <property type="entry name" value="TBD"/>
</dbReference>
<feature type="coiled-coil region" evidence="7">
    <location>
        <begin position="95"/>
        <end position="157"/>
    </location>
</feature>
<feature type="region of interest" description="Disordered" evidence="8">
    <location>
        <begin position="248"/>
        <end position="278"/>
    </location>
</feature>
<evidence type="ECO:0000259" key="9">
    <source>
        <dbReference type="PROSITE" id="PS51905"/>
    </source>
</evidence>
<evidence type="ECO:0000256" key="6">
    <source>
        <dbReference type="PROSITE-ProRule" id="PRU01253"/>
    </source>
</evidence>
<keyword evidence="5 7" id="KW-0175">Coiled coil</keyword>
<dbReference type="InterPro" id="IPR041641">
    <property type="entry name" value="CALCOCO1/2_Zn_UBZ1"/>
</dbReference>